<gene>
    <name evidence="12" type="primary">LOC100899606</name>
</gene>
<keyword evidence="6 7" id="KW-0067">ATP-binding</keyword>
<feature type="compositionally biased region" description="Basic and acidic residues" evidence="8">
    <location>
        <begin position="413"/>
        <end position="425"/>
    </location>
</feature>
<feature type="compositionally biased region" description="Basic and acidic residues" evidence="8">
    <location>
        <begin position="450"/>
        <end position="492"/>
    </location>
</feature>
<name>A0AAJ7L3H3_9ACAR</name>
<keyword evidence="11" id="KW-1185">Reference proteome</keyword>
<dbReference type="InterPro" id="IPR017892">
    <property type="entry name" value="Pkinase_C"/>
</dbReference>
<dbReference type="GeneID" id="100899606"/>
<dbReference type="Proteomes" id="UP000694867">
    <property type="component" value="Unplaced"/>
</dbReference>
<evidence type="ECO:0000256" key="6">
    <source>
        <dbReference type="ARBA" id="ARBA00022840"/>
    </source>
</evidence>
<dbReference type="KEGG" id="goe:100899606"/>
<dbReference type="InterPro" id="IPR017441">
    <property type="entry name" value="Protein_kinase_ATP_BS"/>
</dbReference>
<feature type="region of interest" description="Disordered" evidence="8">
    <location>
        <begin position="559"/>
        <end position="1043"/>
    </location>
</feature>
<feature type="region of interest" description="Disordered" evidence="8">
    <location>
        <begin position="1158"/>
        <end position="1221"/>
    </location>
</feature>
<evidence type="ECO:0000256" key="5">
    <source>
        <dbReference type="ARBA" id="ARBA00022777"/>
    </source>
</evidence>
<proteinExistence type="predicted"/>
<feature type="compositionally biased region" description="Basic and acidic residues" evidence="8">
    <location>
        <begin position="602"/>
        <end position="621"/>
    </location>
</feature>
<feature type="compositionally biased region" description="Gly residues" evidence="8">
    <location>
        <begin position="403"/>
        <end position="412"/>
    </location>
</feature>
<feature type="region of interest" description="Disordered" evidence="8">
    <location>
        <begin position="203"/>
        <end position="253"/>
    </location>
</feature>
<feature type="compositionally biased region" description="Low complexity" evidence="8">
    <location>
        <begin position="949"/>
        <end position="958"/>
    </location>
</feature>
<feature type="compositionally biased region" description="Basic and acidic residues" evidence="8">
    <location>
        <begin position="715"/>
        <end position="741"/>
    </location>
</feature>
<sequence length="1635" mass="178514">MASWKNSRYSSSSYIGPSSTYSYVSRYRDTPWSSYYTSAPRNNWYEAYRPTVRQRPRFPSEYTPTSSRRSSAAAISPSQSISKRGTINRQRKTIKFVDPKRKDSIPLDLTRIRRLSDAITDSQNDETGGKEADREVAPTQTSDVSGLIPSSNTSCSTEVLVAVSKICDKKFELETKKFPQHSADAAHDDSMPSQTLRTVEISRDEKANGGKVAVENQRTQGNNETKKETKPQSTTNKRTSEVGPGVDKKKGHAPLPRLIAETASAAEIVGAMPSGSNKAANDSSGKGSKSDIGMKATVTLQGSPQPVEEAKCSAQEHSTSRAAPESDVESLAGGTTRVNKNQGKKVLNETKPDPAFDTGLKHKKNKAAKVISQNDTTAASLEPGHIGNRPRPPGDQQVRSGCEGIGSSGGKLGPEEHAVLDRRESQVGAGPIPIEMPAQMGTRAPEQGIVEDRSRELVERRGGAKSSESRERGRLADNDERHKSDPPKELLRPETAAKSIGSGDGDSRPANEIESVQVHDGVRAISKAADLLLQTEEPGAPPSRVHENVTGTAKKLTAAGKLETEHDQVPGDLDKVSVKPRGAVGKAKKIDVKTPHAAADLNECRKFEAYGKPSEAKDLTKPRRQPGGRAELSETSTGRSGSSAQMKPAARLSEEAMSPPELPQSDPSAQKPLITPVRSKKQYKNLENAPGNGEGSSENPREAVVPLKPRGSGEAIHDARKKPENENDPHRGEEERTDPSVRKSMLRGTRGRPKSEERNIVEKCEAPLAASTGEGKTRFKGDPGKPEEQSQNPEKSVKIPRNQAAGEKTKIGVKEDELEETRQLPGRTERIPETGATGNKREIGGKSGKPGYVSGGVEKSPKMAGSSAAETKKKTGEHIKKSEGAIIKASEKQESTPNSREFVKDGVGNSERDRESLADSQQTEKNAERSDAEVPSRMAAVPLSSDLKSATASSVASAGGNEQIEHPNEVQNAGGRTNPTKKKGKKAKDNIEAKPVSDGRLESSQISATKESPVPASGEPRKTDDASAHSESVGADPDSAPVSRKNLEGVVAQKQHCEPKEVHAKNGEQIIQGGSSMLVGASGKDSGTPGFQADVIETIPVPVDIIAQASLGATNDGKTALPVEQEANENRWTSGIVRNEIVHSASIDCLLPVHDDDATLSGTKGKSPPEIPKKPSMTPEIRANIQDRDKQPVGCDARNIPLSQNGSRKTHSEVESFDDDEDAKSLKDSLCDRVKAVKPPKAIPVPDLQASHLGTLPKDQQMALESRLPRAHASDKAVVERRATDEILRPRTVDQPVVIRFRKYSLLDFHLLKVLGKGSFGKVFLVELRDVPIYFAMKCLKKDVVLEDDDVECTLVERQVLSLGSHNPFICKLFCTFQTESHLFFVMEFLRGGDLMFHVQNEGSFTEDRARFYGAEIVCALKFLHRRGIVYRDLKLDNVCLDGEGHIRLIDFGMCVPRVYRYEPTAFCGTPEYMAPEVIEGKHYNYAVDWWSFGVVMYEMLRGRSPYTGCDEDELFWNVMNTEVEYPKYFTREAKDLIKNLLQKEPERRLGVPESGQGDIKDHGFFYGISWSHVEKKQLTPQFRPFNHGANDVSNFDEDFTREPAVLTPVAEDVLATMDQELFKEFSYTNPNMTT</sequence>
<dbReference type="GO" id="GO:0004674">
    <property type="term" value="F:protein serine/threonine kinase activity"/>
    <property type="evidence" value="ECO:0007669"/>
    <property type="project" value="UniProtKB-KW"/>
</dbReference>
<dbReference type="PANTHER" id="PTHR24351">
    <property type="entry name" value="RIBOSOMAL PROTEIN S6 KINASE"/>
    <property type="match status" value="1"/>
</dbReference>
<keyword evidence="4 7" id="KW-0547">Nucleotide-binding</keyword>
<evidence type="ECO:0000313" key="11">
    <source>
        <dbReference type="Proteomes" id="UP000694867"/>
    </source>
</evidence>
<feature type="binding site" evidence="7">
    <location>
        <position position="1338"/>
    </location>
    <ligand>
        <name>ATP</name>
        <dbReference type="ChEBI" id="CHEBI:30616"/>
    </ligand>
</feature>
<feature type="compositionally biased region" description="Basic and acidic residues" evidence="8">
    <location>
        <begin position="753"/>
        <end position="765"/>
    </location>
</feature>
<dbReference type="CDD" id="cd05592">
    <property type="entry name" value="STKc_nPKC_theta_like"/>
    <property type="match status" value="1"/>
</dbReference>
<dbReference type="Gene3D" id="3.30.200.20">
    <property type="entry name" value="Phosphorylase Kinase, domain 1"/>
    <property type="match status" value="1"/>
</dbReference>
<keyword evidence="1" id="KW-0723">Serine/threonine-protein kinase</keyword>
<accession>A0AAJ7L3H3</accession>
<dbReference type="InterPro" id="IPR008271">
    <property type="entry name" value="Ser/Thr_kinase_AS"/>
</dbReference>
<protein>
    <submittedName>
        <fullName evidence="12">Uncharacterized protein LOC100899606</fullName>
    </submittedName>
</protein>
<feature type="domain" description="Protein kinase" evidence="9">
    <location>
        <begin position="1309"/>
        <end position="1566"/>
    </location>
</feature>
<feature type="compositionally biased region" description="Basic and acidic residues" evidence="8">
    <location>
        <begin position="1019"/>
        <end position="1028"/>
    </location>
</feature>
<evidence type="ECO:0000256" key="8">
    <source>
        <dbReference type="SAM" id="MobiDB-lite"/>
    </source>
</evidence>
<keyword evidence="2" id="KW-0597">Phosphoprotein</keyword>
<evidence type="ECO:0000259" key="9">
    <source>
        <dbReference type="PROSITE" id="PS50011"/>
    </source>
</evidence>
<dbReference type="SMART" id="SM00133">
    <property type="entry name" value="S_TK_X"/>
    <property type="match status" value="1"/>
</dbReference>
<evidence type="ECO:0000256" key="4">
    <source>
        <dbReference type="ARBA" id="ARBA00022741"/>
    </source>
</evidence>
<keyword evidence="5" id="KW-0418">Kinase</keyword>
<feature type="domain" description="AGC-kinase C-terminal" evidence="10">
    <location>
        <begin position="1567"/>
        <end position="1635"/>
    </location>
</feature>
<feature type="compositionally biased region" description="Basic and acidic residues" evidence="8">
    <location>
        <begin position="870"/>
        <end position="894"/>
    </location>
</feature>
<dbReference type="FunFam" id="3.30.200.20:FF:000103">
    <property type="entry name" value="Protein kinase C"/>
    <property type="match status" value="1"/>
</dbReference>
<reference evidence="12" key="1">
    <citation type="submission" date="2025-08" db="UniProtKB">
        <authorList>
            <consortium name="RefSeq"/>
        </authorList>
    </citation>
    <scope>IDENTIFICATION</scope>
</reference>
<feature type="region of interest" description="Disordered" evidence="8">
    <location>
        <begin position="301"/>
        <end position="510"/>
    </location>
</feature>
<dbReference type="Pfam" id="PF00433">
    <property type="entry name" value="Pkinase_C"/>
    <property type="match status" value="1"/>
</dbReference>
<evidence type="ECO:0000256" key="3">
    <source>
        <dbReference type="ARBA" id="ARBA00022679"/>
    </source>
</evidence>
<feature type="region of interest" description="Disordered" evidence="8">
    <location>
        <begin position="56"/>
        <end position="92"/>
    </location>
</feature>
<dbReference type="Gene3D" id="1.10.510.10">
    <property type="entry name" value="Transferase(Phosphotransferase) domain 1"/>
    <property type="match status" value="1"/>
</dbReference>
<feature type="compositionally biased region" description="Basic and acidic residues" evidence="8">
    <location>
        <begin position="987"/>
        <end position="1001"/>
    </location>
</feature>
<dbReference type="SMART" id="SM00220">
    <property type="entry name" value="S_TKc"/>
    <property type="match status" value="1"/>
</dbReference>
<organism evidence="11 12">
    <name type="scientific">Galendromus occidentalis</name>
    <name type="common">western predatory mite</name>
    <dbReference type="NCBI Taxonomy" id="34638"/>
    <lineage>
        <taxon>Eukaryota</taxon>
        <taxon>Metazoa</taxon>
        <taxon>Ecdysozoa</taxon>
        <taxon>Arthropoda</taxon>
        <taxon>Chelicerata</taxon>
        <taxon>Arachnida</taxon>
        <taxon>Acari</taxon>
        <taxon>Parasitiformes</taxon>
        <taxon>Mesostigmata</taxon>
        <taxon>Gamasina</taxon>
        <taxon>Phytoseioidea</taxon>
        <taxon>Phytoseiidae</taxon>
        <taxon>Typhlodrominae</taxon>
        <taxon>Galendromus</taxon>
    </lineage>
</organism>
<feature type="compositionally biased region" description="Basic and acidic residues" evidence="8">
    <location>
        <begin position="925"/>
        <end position="934"/>
    </location>
</feature>
<dbReference type="PROSITE" id="PS00107">
    <property type="entry name" value="PROTEIN_KINASE_ATP"/>
    <property type="match status" value="1"/>
</dbReference>
<evidence type="ECO:0000256" key="2">
    <source>
        <dbReference type="ARBA" id="ARBA00022553"/>
    </source>
</evidence>
<evidence type="ECO:0000259" key="10">
    <source>
        <dbReference type="PROSITE" id="PS51285"/>
    </source>
</evidence>
<evidence type="ECO:0000313" key="12">
    <source>
        <dbReference type="RefSeq" id="XP_018494640.1"/>
    </source>
</evidence>
<feature type="compositionally biased region" description="Basic and acidic residues" evidence="8">
    <location>
        <begin position="775"/>
        <end position="788"/>
    </location>
</feature>
<feature type="compositionally biased region" description="Polar residues" evidence="8">
    <location>
        <begin position="969"/>
        <end position="978"/>
    </location>
</feature>
<dbReference type="RefSeq" id="XP_018494640.1">
    <property type="nucleotide sequence ID" value="XM_018639124.1"/>
</dbReference>
<dbReference type="InterPro" id="IPR000961">
    <property type="entry name" value="AGC-kinase_C"/>
</dbReference>
<feature type="compositionally biased region" description="Polar residues" evidence="8">
    <location>
        <begin position="138"/>
        <end position="151"/>
    </location>
</feature>
<keyword evidence="3" id="KW-0808">Transferase</keyword>
<dbReference type="SUPFAM" id="SSF56112">
    <property type="entry name" value="Protein kinase-like (PK-like)"/>
    <property type="match status" value="1"/>
</dbReference>
<dbReference type="InterPro" id="IPR000719">
    <property type="entry name" value="Prot_kinase_dom"/>
</dbReference>
<dbReference type="GO" id="GO:0005524">
    <property type="term" value="F:ATP binding"/>
    <property type="evidence" value="ECO:0007669"/>
    <property type="project" value="UniProtKB-UniRule"/>
</dbReference>
<dbReference type="PROSITE" id="PS00108">
    <property type="entry name" value="PROTEIN_KINASE_ST"/>
    <property type="match status" value="1"/>
</dbReference>
<dbReference type="FunFam" id="1.10.510.10:FF:000048">
    <property type="entry name" value="Protein kinase C"/>
    <property type="match status" value="1"/>
</dbReference>
<dbReference type="InterPro" id="IPR011009">
    <property type="entry name" value="Kinase-like_dom_sf"/>
</dbReference>
<dbReference type="PROSITE" id="PS51285">
    <property type="entry name" value="AGC_KINASE_CTER"/>
    <property type="match status" value="1"/>
</dbReference>
<dbReference type="PROSITE" id="PS50011">
    <property type="entry name" value="PROTEIN_KINASE_DOM"/>
    <property type="match status" value="1"/>
</dbReference>
<feature type="compositionally biased region" description="Polar residues" evidence="8">
    <location>
        <begin position="633"/>
        <end position="645"/>
    </location>
</feature>
<dbReference type="Pfam" id="PF00069">
    <property type="entry name" value="Pkinase"/>
    <property type="match status" value="1"/>
</dbReference>
<evidence type="ECO:0000256" key="7">
    <source>
        <dbReference type="PROSITE-ProRule" id="PRU10141"/>
    </source>
</evidence>
<feature type="region of interest" description="Disordered" evidence="8">
    <location>
        <begin position="118"/>
        <end position="151"/>
    </location>
</feature>
<feature type="compositionally biased region" description="Basic and acidic residues" evidence="8">
    <location>
        <begin position="127"/>
        <end position="136"/>
    </location>
</feature>
<evidence type="ECO:0000256" key="1">
    <source>
        <dbReference type="ARBA" id="ARBA00022527"/>
    </source>
</evidence>
<feature type="compositionally biased region" description="Basic and acidic residues" evidence="8">
    <location>
        <begin position="562"/>
        <end position="577"/>
    </location>
</feature>
<feature type="compositionally biased region" description="Low complexity" evidence="8">
    <location>
        <begin position="63"/>
        <end position="82"/>
    </location>
</feature>